<dbReference type="EC" id="6.3.4.14" evidence="5"/>
<dbReference type="SMART" id="SM00878">
    <property type="entry name" value="Biotin_carb_C"/>
    <property type="match status" value="1"/>
</dbReference>
<evidence type="ECO:0000256" key="3">
    <source>
        <dbReference type="ARBA" id="ARBA00022840"/>
    </source>
</evidence>
<accession>A0A160VIB3</accession>
<keyword evidence="1 5" id="KW-0436">Ligase</keyword>
<dbReference type="AlphaFoldDB" id="A0A160VIB3"/>
<dbReference type="GO" id="GO:0004075">
    <property type="term" value="F:biotin carboxylase activity"/>
    <property type="evidence" value="ECO:0007669"/>
    <property type="project" value="UniProtKB-EC"/>
</dbReference>
<reference evidence="5" key="1">
    <citation type="submission" date="2015-10" db="EMBL/GenBank/DDBJ databases">
        <authorList>
            <person name="Gilbert D.G."/>
        </authorList>
    </citation>
    <scope>NUCLEOTIDE SEQUENCE</scope>
</reference>
<dbReference type="InterPro" id="IPR011054">
    <property type="entry name" value="Rudment_hybrid_motif"/>
</dbReference>
<keyword evidence="2" id="KW-0547">Nucleotide-binding</keyword>
<dbReference type="GO" id="GO:0005524">
    <property type="term" value="F:ATP binding"/>
    <property type="evidence" value="ECO:0007669"/>
    <property type="project" value="UniProtKB-KW"/>
</dbReference>
<dbReference type="InterPro" id="IPR011764">
    <property type="entry name" value="Biotin_carboxylation_dom"/>
</dbReference>
<evidence type="ECO:0000256" key="2">
    <source>
        <dbReference type="ARBA" id="ARBA00022741"/>
    </source>
</evidence>
<feature type="domain" description="Biotin carboxylation" evidence="4">
    <location>
        <begin position="1"/>
        <end position="94"/>
    </location>
</feature>
<protein>
    <submittedName>
        <fullName evidence="5">Biotin carboxylase of acetyl-CoA carboxylase</fullName>
        <ecNumber evidence="5">6.3.4.14</ecNumber>
    </submittedName>
</protein>
<proteinExistence type="predicted"/>
<dbReference type="Pfam" id="PF02785">
    <property type="entry name" value="Biotin_carb_C"/>
    <property type="match status" value="1"/>
</dbReference>
<dbReference type="PANTHER" id="PTHR48095:SF2">
    <property type="entry name" value="BIOTIN CARBOXYLASE, CHLOROPLASTIC"/>
    <property type="match status" value="1"/>
</dbReference>
<name>A0A160VIB3_9ZZZZ</name>
<dbReference type="InterPro" id="IPR051602">
    <property type="entry name" value="ACC_Biotin_Carboxylase"/>
</dbReference>
<evidence type="ECO:0000313" key="5">
    <source>
        <dbReference type="EMBL" id="CUV10525.1"/>
    </source>
</evidence>
<organism evidence="5">
    <name type="scientific">hydrothermal vent metagenome</name>
    <dbReference type="NCBI Taxonomy" id="652676"/>
    <lineage>
        <taxon>unclassified sequences</taxon>
        <taxon>metagenomes</taxon>
        <taxon>ecological metagenomes</taxon>
    </lineage>
</organism>
<evidence type="ECO:0000256" key="1">
    <source>
        <dbReference type="ARBA" id="ARBA00022598"/>
    </source>
</evidence>
<dbReference type="PROSITE" id="PS50979">
    <property type="entry name" value="BC"/>
    <property type="match status" value="1"/>
</dbReference>
<dbReference type="Gene3D" id="3.30.470.20">
    <property type="entry name" value="ATP-grasp fold, B domain"/>
    <property type="match status" value="1"/>
</dbReference>
<evidence type="ECO:0000259" key="4">
    <source>
        <dbReference type="PROSITE" id="PS50979"/>
    </source>
</evidence>
<dbReference type="SUPFAM" id="SSF51246">
    <property type="entry name" value="Rudiment single hybrid motif"/>
    <property type="match status" value="1"/>
</dbReference>
<dbReference type="PANTHER" id="PTHR48095">
    <property type="entry name" value="PYRUVATE CARBOXYLASE SUBUNIT A"/>
    <property type="match status" value="1"/>
</dbReference>
<dbReference type="EMBL" id="FAXC01000429">
    <property type="protein sequence ID" value="CUV10525.1"/>
    <property type="molecule type" value="Genomic_DNA"/>
</dbReference>
<sequence length="98" mass="11162">MEITSFHMPGGKGVRVDSHAYAGYQIPTYYDSMIGKLIVSASSRKRAIIRMERALEECIIEGPKTTIPFHHAIMRDEQFKSGNFDTSYLENFHFSDAD</sequence>
<keyword evidence="3" id="KW-0067">ATP-binding</keyword>
<dbReference type="InterPro" id="IPR005482">
    <property type="entry name" value="Biotin_COase_C"/>
</dbReference>
<gene>
    <name evidence="5" type="ORF">MGWOODY_Mmi1965</name>
</gene>